<evidence type="ECO:0000313" key="2">
    <source>
        <dbReference type="Proteomes" id="UP001567537"/>
    </source>
</evidence>
<dbReference type="RefSeq" id="WP_371244221.1">
    <property type="nucleotide sequence ID" value="NZ_JAHWZY010000059.1"/>
</dbReference>
<dbReference type="Proteomes" id="UP001567537">
    <property type="component" value="Unassembled WGS sequence"/>
</dbReference>
<gene>
    <name evidence="1" type="ORF">KYY02_31265</name>
</gene>
<comment type="caution">
    <text evidence="1">The sequence shown here is derived from an EMBL/GenBank/DDBJ whole genome shotgun (WGS) entry which is preliminary data.</text>
</comment>
<evidence type="ECO:0000313" key="1">
    <source>
        <dbReference type="EMBL" id="MEZ3182979.1"/>
    </source>
</evidence>
<sequence length="63" mass="6795">MTAPEPEPARDWVEGLAHERLVDATRFHLQAAERAAAAAEAATVQAGHVRLARYLAGHPEPGR</sequence>
<dbReference type="EMBL" id="JAHWZY010000059">
    <property type="protein sequence ID" value="MEZ3182979.1"/>
    <property type="molecule type" value="Genomic_DNA"/>
</dbReference>
<accession>A0ABV4J9Y8</accession>
<organism evidence="1 2">
    <name type="scientific">Streptomyces pimonensis</name>
    <dbReference type="NCBI Taxonomy" id="2860288"/>
    <lineage>
        <taxon>Bacteria</taxon>
        <taxon>Bacillati</taxon>
        <taxon>Actinomycetota</taxon>
        <taxon>Actinomycetes</taxon>
        <taxon>Kitasatosporales</taxon>
        <taxon>Streptomycetaceae</taxon>
        <taxon>Streptomyces</taxon>
    </lineage>
</organism>
<proteinExistence type="predicted"/>
<reference evidence="1 2" key="1">
    <citation type="journal article" date="2021" name="Res Sq">
        <title>Streptomyces Pimoensis sp. nov., Isolated From the Taklimakan Desert in Xinjiang, China.</title>
        <authorList>
            <person name="Zhang P."/>
            <person name="Luo X."/>
            <person name="Luo X."/>
            <person name="Liu Z."/>
            <person name="Xia Z."/>
            <person name="Wan C."/>
            <person name="zhang L."/>
        </authorList>
    </citation>
    <scope>NUCLEOTIDE SEQUENCE [LARGE SCALE GENOMIC DNA]</scope>
    <source>
        <strain evidence="1 2">TRM75549</strain>
    </source>
</reference>
<name>A0ABV4J9Y8_9ACTN</name>
<protein>
    <submittedName>
        <fullName evidence="1">Uncharacterized protein</fullName>
    </submittedName>
</protein>
<keyword evidence="2" id="KW-1185">Reference proteome</keyword>